<reference evidence="14 15" key="1">
    <citation type="journal article" date="2019" name="Plant Biotechnol. J.">
        <title>The red bayberry genome and genetic basis of sex determination.</title>
        <authorList>
            <person name="Jia H.M."/>
            <person name="Jia H.J."/>
            <person name="Cai Q.L."/>
            <person name="Wang Y."/>
            <person name="Zhao H.B."/>
            <person name="Yang W.F."/>
            <person name="Wang G.Y."/>
            <person name="Li Y.H."/>
            <person name="Zhan D.L."/>
            <person name="Shen Y.T."/>
            <person name="Niu Q.F."/>
            <person name="Chang L."/>
            <person name="Qiu J."/>
            <person name="Zhao L."/>
            <person name="Xie H.B."/>
            <person name="Fu W.Y."/>
            <person name="Jin J."/>
            <person name="Li X.W."/>
            <person name="Jiao Y."/>
            <person name="Zhou C.C."/>
            <person name="Tu T."/>
            <person name="Chai C.Y."/>
            <person name="Gao J.L."/>
            <person name="Fan L.J."/>
            <person name="van de Weg E."/>
            <person name="Wang J.Y."/>
            <person name="Gao Z.S."/>
        </authorList>
    </citation>
    <scope>NUCLEOTIDE SEQUENCE [LARGE SCALE GENOMIC DNA]</scope>
    <source>
        <tissue evidence="14">Leaves</tissue>
    </source>
</reference>
<evidence type="ECO:0000256" key="9">
    <source>
        <dbReference type="ARBA" id="ARBA00047592"/>
    </source>
</evidence>
<keyword evidence="3" id="KW-0723">Serine/threonine-protein kinase</keyword>
<evidence type="ECO:0000256" key="5">
    <source>
        <dbReference type="ARBA" id="ARBA00022679"/>
    </source>
</evidence>
<dbReference type="PROSITE" id="PS50011">
    <property type="entry name" value="PROTEIN_KINASE_DOM"/>
    <property type="match status" value="1"/>
</dbReference>
<evidence type="ECO:0000256" key="3">
    <source>
        <dbReference type="ARBA" id="ARBA00022527"/>
    </source>
</evidence>
<comment type="catalytic activity">
    <reaction evidence="9">
        <text>L-threonyl-[protein] + ATP = O-phospho-L-threonyl-[protein] + ADP + H(+)</text>
        <dbReference type="Rhea" id="RHEA:46608"/>
        <dbReference type="Rhea" id="RHEA-COMP:11060"/>
        <dbReference type="Rhea" id="RHEA-COMP:11605"/>
        <dbReference type="ChEBI" id="CHEBI:15378"/>
        <dbReference type="ChEBI" id="CHEBI:30013"/>
        <dbReference type="ChEBI" id="CHEBI:30616"/>
        <dbReference type="ChEBI" id="CHEBI:61977"/>
        <dbReference type="ChEBI" id="CHEBI:456216"/>
        <dbReference type="EC" id="2.7.11.24"/>
    </reaction>
</comment>
<accession>A0A6A1VTW8</accession>
<evidence type="ECO:0000256" key="12">
    <source>
        <dbReference type="SAM" id="MobiDB-lite"/>
    </source>
</evidence>
<sequence length="613" mass="69420">MWQPKITSELKDIDFFTDYGDANRYRILEVIGKGSYGVVCAAIDTHTGEKVAIKKIHDVFEHLSDSVRILREIKLLRLLRHPDIVEIKRIMLPPSKREFRDIYVVFELMESDLHQVIKANDDLTHEHHQFFLYQMLRASKFMHTANVYHRDLKPKNILANANCKLKVCDFGLARVAFSDMPTAIFWTDYVATRWYRAPELCGSFFAKYTPAIDIWSIGCIFAEVLTGKPLFPGKSIIHQLDLITDLLGTPPPETISAVRNDRARKYLTEMRKKPPVPFQQKFPNADPLALRLLQRLLAFDPKDRPTAEEALADPYFKGLAKVEREPSAQPISKLEFEFERRRMMKEDIRELIYREILEYHPQLLKDYVNGTEGTNFLYPSGIGQFRKQFAYLEENGGKSSPVTPLERKHVSLPRSSIHSSTVRTVPPSTRQNLTSYENRQMAEQASTSFRAMDASSGNPSKVSRPPPRVPTARPGRVVGPVLPLEDCRNIKDEYGSRMSDRSAVLTPQAISSQCFYRTRSVNQEKSGLDRGMDMSQAKPQTQPQQRSATGNAVSGMADVKSNPYRPPHAKTDQLNDRMTIDAKLLQAQSQFGAAGAAAVAVAAHRNAGAIHYG</sequence>
<evidence type="ECO:0000313" key="14">
    <source>
        <dbReference type="EMBL" id="KAB1216369.1"/>
    </source>
</evidence>
<protein>
    <recommendedName>
        <fullName evidence="2">mitogen-activated protein kinase</fullName>
        <ecNumber evidence="2">2.7.11.24</ecNumber>
    </recommendedName>
</protein>
<dbReference type="AlphaFoldDB" id="A0A6A1VTW8"/>
<evidence type="ECO:0000256" key="7">
    <source>
        <dbReference type="ARBA" id="ARBA00022777"/>
    </source>
</evidence>
<name>A0A6A1VTW8_9ROSI</name>
<keyword evidence="15" id="KW-1185">Reference proteome</keyword>
<dbReference type="PROSITE" id="PS00107">
    <property type="entry name" value="PROTEIN_KINASE_ATP"/>
    <property type="match status" value="1"/>
</dbReference>
<organism evidence="14 15">
    <name type="scientific">Morella rubra</name>
    <name type="common">Chinese bayberry</name>
    <dbReference type="NCBI Taxonomy" id="262757"/>
    <lineage>
        <taxon>Eukaryota</taxon>
        <taxon>Viridiplantae</taxon>
        <taxon>Streptophyta</taxon>
        <taxon>Embryophyta</taxon>
        <taxon>Tracheophyta</taxon>
        <taxon>Spermatophyta</taxon>
        <taxon>Magnoliopsida</taxon>
        <taxon>eudicotyledons</taxon>
        <taxon>Gunneridae</taxon>
        <taxon>Pentapetalae</taxon>
        <taxon>rosids</taxon>
        <taxon>fabids</taxon>
        <taxon>Fagales</taxon>
        <taxon>Myricaceae</taxon>
        <taxon>Morella</taxon>
    </lineage>
</organism>
<comment type="similarity">
    <text evidence="1">Belongs to the protein kinase superfamily. CMGC Ser/Thr protein kinase family. MAP kinase subfamily.</text>
</comment>
<feature type="region of interest" description="Disordered" evidence="12">
    <location>
        <begin position="412"/>
        <end position="477"/>
    </location>
</feature>
<proteinExistence type="inferred from homology"/>
<feature type="binding site" evidence="11">
    <location>
        <position position="55"/>
    </location>
    <ligand>
        <name>ATP</name>
        <dbReference type="ChEBI" id="CHEBI:30616"/>
    </ligand>
</feature>
<comment type="catalytic activity">
    <reaction evidence="10">
        <text>L-seryl-[protein] + ATP = O-phospho-L-seryl-[protein] + ADP + H(+)</text>
        <dbReference type="Rhea" id="RHEA:17989"/>
        <dbReference type="Rhea" id="RHEA-COMP:9863"/>
        <dbReference type="Rhea" id="RHEA-COMP:11604"/>
        <dbReference type="ChEBI" id="CHEBI:15378"/>
        <dbReference type="ChEBI" id="CHEBI:29999"/>
        <dbReference type="ChEBI" id="CHEBI:30616"/>
        <dbReference type="ChEBI" id="CHEBI:83421"/>
        <dbReference type="ChEBI" id="CHEBI:456216"/>
        <dbReference type="EC" id="2.7.11.24"/>
    </reaction>
</comment>
<evidence type="ECO:0000256" key="10">
    <source>
        <dbReference type="ARBA" id="ARBA00048312"/>
    </source>
</evidence>
<gene>
    <name evidence="14" type="ORF">CJ030_MR4G000602</name>
</gene>
<feature type="compositionally biased region" description="Polar residues" evidence="12">
    <location>
        <begin position="537"/>
        <end position="552"/>
    </location>
</feature>
<dbReference type="FunFam" id="1.10.510.10:FF:000017">
    <property type="entry name" value="Mitogen-activated protein kinase"/>
    <property type="match status" value="1"/>
</dbReference>
<dbReference type="SMART" id="SM00220">
    <property type="entry name" value="S_TKc"/>
    <property type="match status" value="1"/>
</dbReference>
<dbReference type="FunFam" id="3.30.200.20:FF:000046">
    <property type="entry name" value="Mitogen-activated protein kinase"/>
    <property type="match status" value="1"/>
</dbReference>
<evidence type="ECO:0000256" key="8">
    <source>
        <dbReference type="ARBA" id="ARBA00022840"/>
    </source>
</evidence>
<dbReference type="InterPro" id="IPR050117">
    <property type="entry name" value="MAPK"/>
</dbReference>
<dbReference type="EC" id="2.7.11.24" evidence="2"/>
<dbReference type="OrthoDB" id="2396at2759"/>
<evidence type="ECO:0000256" key="4">
    <source>
        <dbReference type="ARBA" id="ARBA00022553"/>
    </source>
</evidence>
<evidence type="ECO:0000259" key="13">
    <source>
        <dbReference type="PROSITE" id="PS50011"/>
    </source>
</evidence>
<feature type="compositionally biased region" description="Polar residues" evidence="12">
    <location>
        <begin position="413"/>
        <end position="449"/>
    </location>
</feature>
<dbReference type="EMBL" id="RXIC02000022">
    <property type="protein sequence ID" value="KAB1216369.1"/>
    <property type="molecule type" value="Genomic_DNA"/>
</dbReference>
<keyword evidence="6 11" id="KW-0547">Nucleotide-binding</keyword>
<dbReference type="Gene3D" id="1.10.510.10">
    <property type="entry name" value="Transferase(Phosphotransferase) domain 1"/>
    <property type="match status" value="1"/>
</dbReference>
<keyword evidence="4" id="KW-0597">Phosphoprotein</keyword>
<feature type="region of interest" description="Disordered" evidence="12">
    <location>
        <begin position="524"/>
        <end position="571"/>
    </location>
</feature>
<evidence type="ECO:0000256" key="2">
    <source>
        <dbReference type="ARBA" id="ARBA00012411"/>
    </source>
</evidence>
<comment type="caution">
    <text evidence="14">The sequence shown here is derived from an EMBL/GenBank/DDBJ whole genome shotgun (WGS) entry which is preliminary data.</text>
</comment>
<dbReference type="PANTHER" id="PTHR24055">
    <property type="entry name" value="MITOGEN-ACTIVATED PROTEIN KINASE"/>
    <property type="match status" value="1"/>
</dbReference>
<dbReference type="CDD" id="cd07859">
    <property type="entry name" value="STKc_TDY_MAPK"/>
    <property type="match status" value="1"/>
</dbReference>
<dbReference type="Proteomes" id="UP000516437">
    <property type="component" value="Chromosome 4"/>
</dbReference>
<feature type="domain" description="Protein kinase" evidence="13">
    <location>
        <begin position="25"/>
        <end position="316"/>
    </location>
</feature>
<keyword evidence="7 14" id="KW-0418">Kinase</keyword>
<evidence type="ECO:0000256" key="6">
    <source>
        <dbReference type="ARBA" id="ARBA00022741"/>
    </source>
</evidence>
<keyword evidence="8 11" id="KW-0067">ATP-binding</keyword>
<evidence type="ECO:0000256" key="11">
    <source>
        <dbReference type="PROSITE-ProRule" id="PRU10141"/>
    </source>
</evidence>
<dbReference type="GO" id="GO:0005524">
    <property type="term" value="F:ATP binding"/>
    <property type="evidence" value="ECO:0007669"/>
    <property type="project" value="UniProtKB-UniRule"/>
</dbReference>
<dbReference type="InterPro" id="IPR003527">
    <property type="entry name" value="MAP_kinase_CS"/>
</dbReference>
<evidence type="ECO:0000313" key="15">
    <source>
        <dbReference type="Proteomes" id="UP000516437"/>
    </source>
</evidence>
<dbReference type="SUPFAM" id="SSF56112">
    <property type="entry name" value="Protein kinase-like (PK-like)"/>
    <property type="match status" value="1"/>
</dbReference>
<dbReference type="InterPro" id="IPR000719">
    <property type="entry name" value="Prot_kinase_dom"/>
</dbReference>
<dbReference type="InterPro" id="IPR011009">
    <property type="entry name" value="Kinase-like_dom_sf"/>
</dbReference>
<dbReference type="Pfam" id="PF00069">
    <property type="entry name" value="Pkinase"/>
    <property type="match status" value="1"/>
</dbReference>
<keyword evidence="5" id="KW-0808">Transferase</keyword>
<dbReference type="InterPro" id="IPR017441">
    <property type="entry name" value="Protein_kinase_ATP_BS"/>
</dbReference>
<dbReference type="Gene3D" id="3.30.200.20">
    <property type="entry name" value="Phosphorylase Kinase, domain 1"/>
    <property type="match status" value="1"/>
</dbReference>
<dbReference type="GO" id="GO:0004707">
    <property type="term" value="F:MAP kinase activity"/>
    <property type="evidence" value="ECO:0007669"/>
    <property type="project" value="UniProtKB-EC"/>
</dbReference>
<evidence type="ECO:0000256" key="1">
    <source>
        <dbReference type="ARBA" id="ARBA00008832"/>
    </source>
</evidence>
<dbReference type="PROSITE" id="PS01351">
    <property type="entry name" value="MAPK"/>
    <property type="match status" value="1"/>
</dbReference>